<feature type="region of interest" description="Disordered" evidence="1">
    <location>
        <begin position="247"/>
        <end position="267"/>
    </location>
</feature>
<sequence>MSRVEILKKLQAWLGLAAIFLTGAYTAALETSEASSSTVQPTAVSACSYSTFACEQLTSNLYPTLLPSPLNSETPNHGQSAYVALLAKYTYTHEPPFTTTASPTPIPSNELVCPSQLPARPLHDNTELKFPARIGWGVTASAWQIEDGLQVEALICRIEIGTWICNPSSTESMFAPHLMLEGAITTRSGDPGGPKGGAFDAVRPNLRLLTEASSVLIGRGSDLEEGDQMALAAVNMSEKDMERSLSWGVSGKRCMESRSTKKSSRPR</sequence>
<evidence type="ECO:0000256" key="1">
    <source>
        <dbReference type="SAM" id="MobiDB-lite"/>
    </source>
</evidence>
<proteinExistence type="predicted"/>
<dbReference type="STRING" id="1209926.A0A1G4BAJ3"/>
<accession>A0A1G4BAJ3</accession>
<dbReference type="AlphaFoldDB" id="A0A1G4BAJ3"/>
<comment type="caution">
    <text evidence="2">The sequence shown here is derived from an EMBL/GenBank/DDBJ whole genome shotgun (WGS) entry which is preliminary data.</text>
</comment>
<dbReference type="Proteomes" id="UP000176998">
    <property type="component" value="Unassembled WGS sequence"/>
</dbReference>
<evidence type="ECO:0000313" key="3">
    <source>
        <dbReference type="Proteomes" id="UP000176998"/>
    </source>
</evidence>
<organism evidence="2 3">
    <name type="scientific">Colletotrichum orchidophilum</name>
    <dbReference type="NCBI Taxonomy" id="1209926"/>
    <lineage>
        <taxon>Eukaryota</taxon>
        <taxon>Fungi</taxon>
        <taxon>Dikarya</taxon>
        <taxon>Ascomycota</taxon>
        <taxon>Pezizomycotina</taxon>
        <taxon>Sordariomycetes</taxon>
        <taxon>Hypocreomycetidae</taxon>
        <taxon>Glomerellales</taxon>
        <taxon>Glomerellaceae</taxon>
        <taxon>Colletotrichum</taxon>
    </lineage>
</organism>
<keyword evidence="3" id="KW-1185">Reference proteome</keyword>
<gene>
    <name evidence="2" type="ORF">CORC01_06215</name>
</gene>
<reference evidence="2 3" key="1">
    <citation type="submission" date="2016-09" db="EMBL/GenBank/DDBJ databases">
        <authorList>
            <person name="Capua I."/>
            <person name="De Benedictis P."/>
            <person name="Joannis T."/>
            <person name="Lombin L.H."/>
            <person name="Cattoli G."/>
        </authorList>
    </citation>
    <scope>NUCLEOTIDE SEQUENCE [LARGE SCALE GENOMIC DNA]</scope>
    <source>
        <strain evidence="2 3">IMI 309357</strain>
    </source>
</reference>
<dbReference type="OrthoDB" id="65569at2759"/>
<dbReference type="RefSeq" id="XP_022475573.1">
    <property type="nucleotide sequence ID" value="XM_022617856.1"/>
</dbReference>
<dbReference type="GeneID" id="34559366"/>
<name>A0A1G4BAJ3_9PEZI</name>
<protein>
    <submittedName>
        <fullName evidence="2">Beta-glucosidase A</fullName>
    </submittedName>
</protein>
<dbReference type="EMBL" id="MJBS01000046">
    <property type="protein sequence ID" value="OHE98424.1"/>
    <property type="molecule type" value="Genomic_DNA"/>
</dbReference>
<evidence type="ECO:0000313" key="2">
    <source>
        <dbReference type="EMBL" id="OHE98424.1"/>
    </source>
</evidence>